<gene>
    <name evidence="2" type="ORF">TW72_01375</name>
</gene>
<feature type="compositionally biased region" description="Basic and acidic residues" evidence="1">
    <location>
        <begin position="22"/>
        <end position="33"/>
    </location>
</feature>
<sequence length="267" mass="29483">MNIVTPTPTINFNTANVYTESVRRDNQLREVIPEPKQPAQSATDNKAASDADKARNPGQSKDAQSSEKETVAQQKTINERDSEGSEEQSSEQQQQQREQEQQQIQELAERDREVRTHEQAHASVGGQYAGSPSYDYQRGPDGKNYAVGGEVQIDVGEVPGDPQATIEKMQQVRSAALAPAEPSGADRAIANEATQKLARAQAELAGQQLNTSEEDETPTPPAFATNEPTRRFERDQEVESRALRIADFYQQVSAPQERKQSAFMAQV</sequence>
<evidence type="ECO:0000256" key="1">
    <source>
        <dbReference type="SAM" id="MobiDB-lite"/>
    </source>
</evidence>
<dbReference type="GeneID" id="58227134"/>
<comment type="caution">
    <text evidence="2">The sequence shown here is derived from an EMBL/GenBank/DDBJ whole genome shotgun (WGS) entry which is preliminary data.</text>
</comment>
<organism evidence="2 3">
    <name type="scientific">Pseudoalteromonas ruthenica</name>
    <dbReference type="NCBI Taxonomy" id="151081"/>
    <lineage>
        <taxon>Bacteria</taxon>
        <taxon>Pseudomonadati</taxon>
        <taxon>Pseudomonadota</taxon>
        <taxon>Gammaproteobacteria</taxon>
        <taxon>Alteromonadales</taxon>
        <taxon>Pseudoalteromonadaceae</taxon>
        <taxon>Pseudoalteromonas</taxon>
    </lineage>
</organism>
<keyword evidence="3" id="KW-1185">Reference proteome</keyword>
<dbReference type="RefSeq" id="WP_045979092.1">
    <property type="nucleotide sequence ID" value="NZ_DJHQ01000040.1"/>
</dbReference>
<evidence type="ECO:0000313" key="3">
    <source>
        <dbReference type="Proteomes" id="UP000033664"/>
    </source>
</evidence>
<evidence type="ECO:0000313" key="2">
    <source>
        <dbReference type="EMBL" id="KJZ01631.1"/>
    </source>
</evidence>
<dbReference type="Pfam" id="PF12118">
    <property type="entry name" value="SprA-related"/>
    <property type="match status" value="1"/>
</dbReference>
<feature type="region of interest" description="Disordered" evidence="1">
    <location>
        <begin position="22"/>
        <end position="161"/>
    </location>
</feature>
<dbReference type="EMBL" id="JXXZ01000002">
    <property type="protein sequence ID" value="KJZ01631.1"/>
    <property type="molecule type" value="Genomic_DNA"/>
</dbReference>
<proteinExistence type="predicted"/>
<protein>
    <submittedName>
        <fullName evidence="2">SrpA-related protein</fullName>
    </submittedName>
</protein>
<dbReference type="OrthoDB" id="9812722at2"/>
<dbReference type="InterPro" id="IPR021973">
    <property type="entry name" value="SprA-related"/>
</dbReference>
<feature type="compositionally biased region" description="Low complexity" evidence="1">
    <location>
        <begin position="90"/>
        <end position="106"/>
    </location>
</feature>
<accession>A0A0F4PR57</accession>
<dbReference type="Proteomes" id="UP000033664">
    <property type="component" value="Unassembled WGS sequence"/>
</dbReference>
<dbReference type="PATRIC" id="fig|151081.8.peg.1453"/>
<name>A0A0F4PR57_9GAMM</name>
<feature type="compositionally biased region" description="Basic and acidic residues" evidence="1">
    <location>
        <begin position="107"/>
        <end position="120"/>
    </location>
</feature>
<dbReference type="AlphaFoldDB" id="A0A0F4PR57"/>
<feature type="compositionally biased region" description="Basic and acidic residues" evidence="1">
    <location>
        <begin position="228"/>
        <end position="238"/>
    </location>
</feature>
<feature type="region of interest" description="Disordered" evidence="1">
    <location>
        <begin position="206"/>
        <end position="238"/>
    </location>
</feature>
<reference evidence="2 3" key="1">
    <citation type="journal article" date="2015" name="BMC Genomics">
        <title>Genome mining reveals unlocked bioactive potential of marine Gram-negative bacteria.</title>
        <authorList>
            <person name="Machado H."/>
            <person name="Sonnenschein E.C."/>
            <person name="Melchiorsen J."/>
            <person name="Gram L."/>
        </authorList>
    </citation>
    <scope>NUCLEOTIDE SEQUENCE [LARGE SCALE GENOMIC DNA]</scope>
    <source>
        <strain evidence="2 3">S3137</strain>
    </source>
</reference>
<dbReference type="eggNOG" id="COG3064">
    <property type="taxonomic scope" value="Bacteria"/>
</dbReference>